<evidence type="ECO:0000313" key="1">
    <source>
        <dbReference type="Proteomes" id="UP000694918"/>
    </source>
</evidence>
<dbReference type="GeneID" id="105116650"/>
<proteinExistence type="predicted"/>
<name>A0AAJ6XBF8_POPEU</name>
<dbReference type="RefSeq" id="XP_011012394.1">
    <property type="nucleotide sequence ID" value="XM_011014092.1"/>
</dbReference>
<dbReference type="AlphaFoldDB" id="A0AAJ6XBF8"/>
<gene>
    <name evidence="2" type="primary">LOC105116650</name>
</gene>
<dbReference type="KEGG" id="peu:105116650"/>
<protein>
    <submittedName>
        <fullName evidence="2">Germin-like protein 9-3</fullName>
    </submittedName>
</protein>
<reference evidence="2" key="1">
    <citation type="submission" date="2025-08" db="UniProtKB">
        <authorList>
            <consortium name="RefSeq"/>
        </authorList>
    </citation>
    <scope>IDENTIFICATION</scope>
</reference>
<accession>A0AAJ6XBF8</accession>
<organism evidence="1 2">
    <name type="scientific">Populus euphratica</name>
    <name type="common">Euphrates poplar</name>
    <dbReference type="NCBI Taxonomy" id="75702"/>
    <lineage>
        <taxon>Eukaryota</taxon>
        <taxon>Viridiplantae</taxon>
        <taxon>Streptophyta</taxon>
        <taxon>Embryophyta</taxon>
        <taxon>Tracheophyta</taxon>
        <taxon>Spermatophyta</taxon>
        <taxon>Magnoliopsida</taxon>
        <taxon>eudicotyledons</taxon>
        <taxon>Gunneridae</taxon>
        <taxon>Pentapetalae</taxon>
        <taxon>rosids</taxon>
        <taxon>fabids</taxon>
        <taxon>Malpighiales</taxon>
        <taxon>Salicaceae</taxon>
        <taxon>Saliceae</taxon>
        <taxon>Populus</taxon>
    </lineage>
</organism>
<evidence type="ECO:0000313" key="2">
    <source>
        <dbReference type="RefSeq" id="XP_011012394.1"/>
    </source>
</evidence>
<sequence length="114" mass="12103">MVQASDPDIVSDFPVPENSIPDADLFTFSGIRGVTPIPLNFFFLLILEVGFIDTTNRLFTQTLSIGDTFIANAGTISVPTSVLANGIDGMVLAKAFKTDVPTIQKIKTGLAAKA</sequence>
<keyword evidence="1" id="KW-1185">Reference proteome</keyword>
<dbReference type="Proteomes" id="UP000694918">
    <property type="component" value="Unplaced"/>
</dbReference>